<evidence type="ECO:0000313" key="4">
    <source>
        <dbReference type="EMBL" id="EIW78190.1"/>
    </source>
</evidence>
<evidence type="ECO:0000313" key="5">
    <source>
        <dbReference type="Proteomes" id="UP000053558"/>
    </source>
</evidence>
<dbReference type="InterPro" id="IPR036291">
    <property type="entry name" value="NAD(P)-bd_dom_sf"/>
</dbReference>
<feature type="region of interest" description="Disordered" evidence="3">
    <location>
        <begin position="17"/>
        <end position="49"/>
    </location>
</feature>
<keyword evidence="2" id="KW-0560">Oxidoreductase</keyword>
<dbReference type="PANTHER" id="PTHR43976:SF16">
    <property type="entry name" value="SHORT-CHAIN DEHYDROGENASE_REDUCTASE FAMILY PROTEIN"/>
    <property type="match status" value="1"/>
</dbReference>
<comment type="similarity">
    <text evidence="1">Belongs to the short-chain dehydrogenases/reductases (SDR) family.</text>
</comment>
<protein>
    <recommendedName>
        <fullName evidence="6">NAD(P)-binding protein</fullName>
    </recommendedName>
</protein>
<name>A0A5M3MGW5_CONPW</name>
<dbReference type="Gene3D" id="3.40.50.720">
    <property type="entry name" value="NAD(P)-binding Rossmann-like Domain"/>
    <property type="match status" value="1"/>
</dbReference>
<dbReference type="KEGG" id="cput:CONPUDRAFT_167254"/>
<dbReference type="PANTHER" id="PTHR43976">
    <property type="entry name" value="SHORT CHAIN DEHYDROGENASE"/>
    <property type="match status" value="1"/>
</dbReference>
<evidence type="ECO:0000256" key="3">
    <source>
        <dbReference type="SAM" id="MobiDB-lite"/>
    </source>
</evidence>
<dbReference type="Proteomes" id="UP000053558">
    <property type="component" value="Unassembled WGS sequence"/>
</dbReference>
<evidence type="ECO:0008006" key="6">
    <source>
        <dbReference type="Google" id="ProtNLM"/>
    </source>
</evidence>
<comment type="caution">
    <text evidence="4">The sequence shown here is derived from an EMBL/GenBank/DDBJ whole genome shotgun (WGS) entry which is preliminary data.</text>
</comment>
<dbReference type="AlphaFoldDB" id="A0A5M3MGW5"/>
<accession>A0A5M3MGW5</accession>
<evidence type="ECO:0000256" key="1">
    <source>
        <dbReference type="ARBA" id="ARBA00006484"/>
    </source>
</evidence>
<dbReference type="EMBL" id="JH711582">
    <property type="protein sequence ID" value="EIW78190.1"/>
    <property type="molecule type" value="Genomic_DNA"/>
</dbReference>
<dbReference type="InterPro" id="IPR051911">
    <property type="entry name" value="SDR_oxidoreductase"/>
</dbReference>
<evidence type="ECO:0000256" key="2">
    <source>
        <dbReference type="ARBA" id="ARBA00023002"/>
    </source>
</evidence>
<dbReference type="GeneID" id="19205730"/>
<organism evidence="4 5">
    <name type="scientific">Coniophora puteana (strain RWD-64-598)</name>
    <name type="common">Brown rot fungus</name>
    <dbReference type="NCBI Taxonomy" id="741705"/>
    <lineage>
        <taxon>Eukaryota</taxon>
        <taxon>Fungi</taxon>
        <taxon>Dikarya</taxon>
        <taxon>Basidiomycota</taxon>
        <taxon>Agaricomycotina</taxon>
        <taxon>Agaricomycetes</taxon>
        <taxon>Agaricomycetidae</taxon>
        <taxon>Boletales</taxon>
        <taxon>Coniophorineae</taxon>
        <taxon>Coniophoraceae</taxon>
        <taxon>Coniophora</taxon>
    </lineage>
</organism>
<reference evidence="5" key="1">
    <citation type="journal article" date="2012" name="Science">
        <title>The Paleozoic origin of enzymatic lignin decomposition reconstructed from 31 fungal genomes.</title>
        <authorList>
            <person name="Floudas D."/>
            <person name="Binder M."/>
            <person name="Riley R."/>
            <person name="Barry K."/>
            <person name="Blanchette R.A."/>
            <person name="Henrissat B."/>
            <person name="Martinez A.T."/>
            <person name="Otillar R."/>
            <person name="Spatafora J.W."/>
            <person name="Yadav J.S."/>
            <person name="Aerts A."/>
            <person name="Benoit I."/>
            <person name="Boyd A."/>
            <person name="Carlson A."/>
            <person name="Copeland A."/>
            <person name="Coutinho P.M."/>
            <person name="de Vries R.P."/>
            <person name="Ferreira P."/>
            <person name="Findley K."/>
            <person name="Foster B."/>
            <person name="Gaskell J."/>
            <person name="Glotzer D."/>
            <person name="Gorecki P."/>
            <person name="Heitman J."/>
            <person name="Hesse C."/>
            <person name="Hori C."/>
            <person name="Igarashi K."/>
            <person name="Jurgens J.A."/>
            <person name="Kallen N."/>
            <person name="Kersten P."/>
            <person name="Kohler A."/>
            <person name="Kuees U."/>
            <person name="Kumar T.K.A."/>
            <person name="Kuo A."/>
            <person name="LaButti K."/>
            <person name="Larrondo L.F."/>
            <person name="Lindquist E."/>
            <person name="Ling A."/>
            <person name="Lombard V."/>
            <person name="Lucas S."/>
            <person name="Lundell T."/>
            <person name="Martin R."/>
            <person name="McLaughlin D.J."/>
            <person name="Morgenstern I."/>
            <person name="Morin E."/>
            <person name="Murat C."/>
            <person name="Nagy L.G."/>
            <person name="Nolan M."/>
            <person name="Ohm R.A."/>
            <person name="Patyshakuliyeva A."/>
            <person name="Rokas A."/>
            <person name="Ruiz-Duenas F.J."/>
            <person name="Sabat G."/>
            <person name="Salamov A."/>
            <person name="Samejima M."/>
            <person name="Schmutz J."/>
            <person name="Slot J.C."/>
            <person name="St John F."/>
            <person name="Stenlid J."/>
            <person name="Sun H."/>
            <person name="Sun S."/>
            <person name="Syed K."/>
            <person name="Tsang A."/>
            <person name="Wiebenga A."/>
            <person name="Young D."/>
            <person name="Pisabarro A."/>
            <person name="Eastwood D.C."/>
            <person name="Martin F."/>
            <person name="Cullen D."/>
            <person name="Grigoriev I.V."/>
            <person name="Hibbett D.S."/>
        </authorList>
    </citation>
    <scope>NUCLEOTIDE SEQUENCE [LARGE SCALE GENOMIC DNA]</scope>
    <source>
        <strain evidence="5">RWD-64-598 SS2</strain>
    </source>
</reference>
<proteinExistence type="inferred from homology"/>
<keyword evidence="5" id="KW-1185">Reference proteome</keyword>
<dbReference type="OrthoDB" id="1274115at2759"/>
<dbReference type="SUPFAM" id="SSF51735">
    <property type="entry name" value="NAD(P)-binding Rossmann-fold domains"/>
    <property type="match status" value="1"/>
</dbReference>
<dbReference type="RefSeq" id="XP_007771271.1">
    <property type="nucleotide sequence ID" value="XM_007773081.1"/>
</dbReference>
<dbReference type="GO" id="GO:0016491">
    <property type="term" value="F:oxidoreductase activity"/>
    <property type="evidence" value="ECO:0007669"/>
    <property type="project" value="UniProtKB-KW"/>
</dbReference>
<gene>
    <name evidence="4" type="ORF">CONPUDRAFT_167254</name>
</gene>
<sequence>MTSTVWFITGASSDIGRPITEHYPQPLSSQHYASPPRSPTSPPFIDQAPACRRGGRGQLIVSTALTAAKDAFSRINVVFNNAGYGTMAEFEGTPEEDARKMVDVNTDVCERPAREPPVLPCDESILCRWNGSADQCKR</sequence>